<organism evidence="1 2">
    <name type="scientific">Sorlinia euscelidii</name>
    <dbReference type="NCBI Taxonomy" id="3081148"/>
    <lineage>
        <taxon>Bacteria</taxon>
        <taxon>Pseudomonadati</taxon>
        <taxon>Pseudomonadota</taxon>
        <taxon>Alphaproteobacteria</taxon>
        <taxon>Acetobacterales</taxon>
        <taxon>Acetobacteraceae</taxon>
        <taxon>Sorlinia</taxon>
    </lineage>
</organism>
<name>A0ABU7TZH4_9PROT</name>
<dbReference type="RefSeq" id="WP_394818926.1">
    <property type="nucleotide sequence ID" value="NZ_JAWJZY010000001.1"/>
</dbReference>
<dbReference type="EMBL" id="JAWJZY010000001">
    <property type="protein sequence ID" value="MEE8657965.1"/>
    <property type="molecule type" value="Genomic_DNA"/>
</dbReference>
<evidence type="ECO:0000313" key="2">
    <source>
        <dbReference type="Proteomes" id="UP001312908"/>
    </source>
</evidence>
<protein>
    <submittedName>
        <fullName evidence="1">SelT/SelW/SelH family protein</fullName>
    </submittedName>
</protein>
<reference evidence="1 2" key="1">
    <citation type="submission" date="2023-10" db="EMBL/GenBank/DDBJ databases">
        <title>Sorlinia euscelidii gen. nov., sp. nov., an acetic acid bacteria isolated from the gut of Euscelidius variegatus emitter.</title>
        <authorList>
            <person name="Michoud G."/>
            <person name="Marasco R."/>
            <person name="Seferji K."/>
            <person name="Gonella E."/>
            <person name="Garuglieri E."/>
            <person name="Alma A."/>
            <person name="Mapelli F."/>
            <person name="Borin S."/>
            <person name="Daffonchio D."/>
            <person name="Crotti E."/>
        </authorList>
    </citation>
    <scope>NUCLEOTIDE SEQUENCE [LARGE SCALE GENOMIC DNA]</scope>
    <source>
        <strain evidence="1 2">EV16P</strain>
    </source>
</reference>
<gene>
    <name evidence="1" type="ORF">DOFOFD_02915</name>
</gene>
<dbReference type="Proteomes" id="UP001312908">
    <property type="component" value="Unassembled WGS sequence"/>
</dbReference>
<evidence type="ECO:0000313" key="1">
    <source>
        <dbReference type="EMBL" id="MEE8657965.1"/>
    </source>
</evidence>
<comment type="caution">
    <text evidence="1">The sequence shown here is derived from an EMBL/GenBank/DDBJ whole genome shotgun (WGS) entry which is preliminary data.</text>
</comment>
<keyword evidence="2" id="KW-1185">Reference proteome</keyword>
<proteinExistence type="predicted"/>
<accession>A0ABU7TZH4</accession>
<sequence length="80" mass="8976">MGHNYAKPFRAEGRLAQLISRLPDEWGVEIERPPNGGWMISVQKSDGEVISGPPESSLLAAWEAMWRLLGPPEKRARHTL</sequence>